<evidence type="ECO:0000256" key="6">
    <source>
        <dbReference type="ARBA" id="ARBA00035254"/>
    </source>
</evidence>
<evidence type="ECO:0000313" key="12">
    <source>
        <dbReference type="Proteomes" id="UP000197054"/>
    </source>
</evidence>
<evidence type="ECO:0000259" key="10">
    <source>
        <dbReference type="SMART" id="SM01390"/>
    </source>
</evidence>
<dbReference type="GO" id="GO:0006412">
    <property type="term" value="P:translation"/>
    <property type="evidence" value="ECO:0007669"/>
    <property type="project" value="UniProtKB-UniRule"/>
</dbReference>
<keyword evidence="4 7" id="KW-0689">Ribosomal protein</keyword>
<dbReference type="InterPro" id="IPR001912">
    <property type="entry name" value="Ribosomal_uS4_N"/>
</dbReference>
<dbReference type="GeneID" id="29672308"/>
<dbReference type="AlphaFoldDB" id="A0AAC9X768"/>
<keyword evidence="3 7" id="KW-0694">RNA-binding</keyword>
<evidence type="ECO:0000256" key="1">
    <source>
        <dbReference type="ARBA" id="ARBA00007465"/>
    </source>
</evidence>
<dbReference type="SUPFAM" id="SSF55174">
    <property type="entry name" value="Alpha-L RNA-binding motif"/>
    <property type="match status" value="1"/>
</dbReference>
<dbReference type="HAMAP" id="MF_01306_B">
    <property type="entry name" value="Ribosomal_uS4_B"/>
    <property type="match status" value="1"/>
</dbReference>
<comment type="function">
    <text evidence="7">One of the primary rRNA binding proteins, it binds directly to 16S rRNA where it nucleates assembly of the body of the 30S subunit.</text>
</comment>
<keyword evidence="2 7" id="KW-0699">rRNA-binding</keyword>
<dbReference type="SMR" id="A0AAC9X768"/>
<dbReference type="InterPro" id="IPR018079">
    <property type="entry name" value="Ribosomal_uS4_CS"/>
</dbReference>
<dbReference type="NCBIfam" id="TIGR01017">
    <property type="entry name" value="rpsD_bact"/>
    <property type="match status" value="1"/>
</dbReference>
<dbReference type="OMA" id="QLVVELY"/>
<organism evidence="11 12">
    <name type="scientific">Ureaplasma parvum</name>
    <name type="common">Ureaplasma urealyticum biotype 1</name>
    <dbReference type="NCBI Taxonomy" id="134821"/>
    <lineage>
        <taxon>Bacteria</taxon>
        <taxon>Bacillati</taxon>
        <taxon>Mycoplasmatota</taxon>
        <taxon>Mycoplasmoidales</taxon>
        <taxon>Mycoplasmoidaceae</taxon>
        <taxon>Ureaplasma</taxon>
    </lineage>
</organism>
<comment type="similarity">
    <text evidence="1 7 8">Belongs to the universal ribosomal protein uS4 family.</text>
</comment>
<name>A0AAC9X768_UREPR</name>
<sequence>MSRYTGSIYKKSRRLGFSLLENNKEFNSGKKRTYGPGQHGNKKVKLSNYGQQLVEKQKLMFLYGLNDRQFRRLYRVALGRPGVLTLNLLQVLESRLDSLVYRAGFAPTRRAARQLVNHSHVLVNNKKVNIPSALVEVGSTIALKAKSLEIPLIKNTLNKPADFIELIDKEKKVAKLARLPERNELPADVNEAYVVEWYNRLM</sequence>
<dbReference type="FunFam" id="3.10.290.10:FF:000001">
    <property type="entry name" value="30S ribosomal protein S4"/>
    <property type="match status" value="1"/>
</dbReference>
<gene>
    <name evidence="7" type="primary">rpsD</name>
    <name evidence="11" type="ORF">CEG42_02965</name>
</gene>
<dbReference type="SMART" id="SM00363">
    <property type="entry name" value="S4"/>
    <property type="match status" value="1"/>
</dbReference>
<feature type="domain" description="Small ribosomal subunit protein uS4 N-terminal" evidence="10">
    <location>
        <begin position="3"/>
        <end position="93"/>
    </location>
</feature>
<evidence type="ECO:0000256" key="5">
    <source>
        <dbReference type="ARBA" id="ARBA00023274"/>
    </source>
</evidence>
<comment type="subunit">
    <text evidence="7">Part of the 30S ribosomal subunit. Contacts protein S5. The interaction surface between S4 and S5 is involved in control of translational fidelity.</text>
</comment>
<dbReference type="CDD" id="cd00165">
    <property type="entry name" value="S4"/>
    <property type="match status" value="1"/>
</dbReference>
<comment type="function">
    <text evidence="7">With S5 and S12 plays an important role in translational accuracy.</text>
</comment>
<dbReference type="PROSITE" id="PS50889">
    <property type="entry name" value="S4"/>
    <property type="match status" value="1"/>
</dbReference>
<accession>A0AAC9X768</accession>
<dbReference type="InterPro" id="IPR005709">
    <property type="entry name" value="Ribosomal_uS4_bac-type"/>
</dbReference>
<dbReference type="NCBIfam" id="NF003717">
    <property type="entry name" value="PRK05327.1"/>
    <property type="match status" value="1"/>
</dbReference>
<dbReference type="InterPro" id="IPR022801">
    <property type="entry name" value="Ribosomal_uS4"/>
</dbReference>
<evidence type="ECO:0000256" key="8">
    <source>
        <dbReference type="RuleBase" id="RU003699"/>
    </source>
</evidence>
<dbReference type="InterPro" id="IPR036986">
    <property type="entry name" value="S4_RNA-bd_sf"/>
</dbReference>
<dbReference type="Gene3D" id="3.10.290.10">
    <property type="entry name" value="RNA-binding S4 domain"/>
    <property type="match status" value="1"/>
</dbReference>
<dbReference type="Proteomes" id="UP000197054">
    <property type="component" value="Chromosome"/>
</dbReference>
<feature type="domain" description="RNA-binding S4" evidence="9">
    <location>
        <begin position="94"/>
        <end position="158"/>
    </location>
</feature>
<evidence type="ECO:0000256" key="7">
    <source>
        <dbReference type="HAMAP-Rule" id="MF_01306"/>
    </source>
</evidence>
<dbReference type="GO" id="GO:0019843">
    <property type="term" value="F:rRNA binding"/>
    <property type="evidence" value="ECO:0007669"/>
    <property type="project" value="UniProtKB-UniRule"/>
</dbReference>
<dbReference type="PROSITE" id="PS00632">
    <property type="entry name" value="RIBOSOMAL_S4"/>
    <property type="match status" value="1"/>
</dbReference>
<dbReference type="InterPro" id="IPR002942">
    <property type="entry name" value="S4_RNA-bd"/>
</dbReference>
<proteinExistence type="inferred from homology"/>
<dbReference type="SMART" id="SM01390">
    <property type="entry name" value="Ribosomal_S4"/>
    <property type="match status" value="1"/>
</dbReference>
<evidence type="ECO:0000259" key="9">
    <source>
        <dbReference type="SMART" id="SM00363"/>
    </source>
</evidence>
<dbReference type="EMBL" id="CP021991">
    <property type="protein sequence ID" value="ASD30154.1"/>
    <property type="molecule type" value="Genomic_DNA"/>
</dbReference>
<keyword evidence="5 7" id="KW-0687">Ribonucleoprotein</keyword>
<evidence type="ECO:0000256" key="2">
    <source>
        <dbReference type="ARBA" id="ARBA00022730"/>
    </source>
</evidence>
<dbReference type="GO" id="GO:0042274">
    <property type="term" value="P:ribosomal small subunit biogenesis"/>
    <property type="evidence" value="ECO:0007669"/>
    <property type="project" value="TreeGrafter"/>
</dbReference>
<evidence type="ECO:0000256" key="3">
    <source>
        <dbReference type="ARBA" id="ARBA00022884"/>
    </source>
</evidence>
<dbReference type="Pfam" id="PF01479">
    <property type="entry name" value="S4"/>
    <property type="match status" value="1"/>
</dbReference>
<dbReference type="RefSeq" id="WP_006688490.1">
    <property type="nucleotide sequence ID" value="NZ_CAMQQM010000009.1"/>
</dbReference>
<protein>
    <recommendedName>
        <fullName evidence="6 7">Small ribosomal subunit protein uS4</fullName>
    </recommendedName>
</protein>
<evidence type="ECO:0000256" key="4">
    <source>
        <dbReference type="ARBA" id="ARBA00022980"/>
    </source>
</evidence>
<dbReference type="PANTHER" id="PTHR11831:SF4">
    <property type="entry name" value="SMALL RIBOSOMAL SUBUNIT PROTEIN US4M"/>
    <property type="match status" value="1"/>
</dbReference>
<dbReference type="PANTHER" id="PTHR11831">
    <property type="entry name" value="30S 40S RIBOSOMAL PROTEIN"/>
    <property type="match status" value="1"/>
</dbReference>
<reference evidence="11 12" key="1">
    <citation type="submission" date="2017-06" db="EMBL/GenBank/DDBJ databases">
        <title>Genome Sequencing and Comparative Genomics Analysis of Five Ureaplasma Urealyticums with Different Drug Resistance.</title>
        <authorList>
            <person name="Ma L."/>
            <person name="Jia T."/>
        </authorList>
    </citation>
    <scope>NUCLEOTIDE SEQUENCE [LARGE SCALE GENOMIC DNA]</scope>
    <source>
        <strain evidence="12">hebnu uu3</strain>
    </source>
</reference>
<evidence type="ECO:0000313" key="11">
    <source>
        <dbReference type="EMBL" id="ASD30154.1"/>
    </source>
</evidence>
<dbReference type="GO" id="GO:0015935">
    <property type="term" value="C:small ribosomal subunit"/>
    <property type="evidence" value="ECO:0007669"/>
    <property type="project" value="InterPro"/>
</dbReference>
<dbReference type="GO" id="GO:0003735">
    <property type="term" value="F:structural constituent of ribosome"/>
    <property type="evidence" value="ECO:0007669"/>
    <property type="project" value="InterPro"/>
</dbReference>
<dbReference type="Gene3D" id="1.10.1050.10">
    <property type="entry name" value="Ribosomal Protein S4 Delta 41, Chain A, domain 1"/>
    <property type="match status" value="1"/>
</dbReference>
<dbReference type="Pfam" id="PF00163">
    <property type="entry name" value="Ribosomal_S4"/>
    <property type="match status" value="1"/>
</dbReference>